<name>A0A0A8Z3M8_ARUDO</name>
<proteinExistence type="predicted"/>
<reference evidence="1" key="1">
    <citation type="submission" date="2014-09" db="EMBL/GenBank/DDBJ databases">
        <authorList>
            <person name="Magalhaes I.L.F."/>
            <person name="Oliveira U."/>
            <person name="Santos F.R."/>
            <person name="Vidigal T.H.D.A."/>
            <person name="Brescovit A.D."/>
            <person name="Santos A.J."/>
        </authorList>
    </citation>
    <scope>NUCLEOTIDE SEQUENCE</scope>
    <source>
        <tissue evidence="1">Shoot tissue taken approximately 20 cm above the soil surface</tissue>
    </source>
</reference>
<accession>A0A0A8Z3M8</accession>
<sequence>MLRSAALDLLASGSSHSHCGSHELPMVDDNDIIILVSGELSIVAIEVELCG</sequence>
<evidence type="ECO:0000313" key="1">
    <source>
        <dbReference type="EMBL" id="JAD32293.1"/>
    </source>
</evidence>
<reference evidence="1" key="2">
    <citation type="journal article" date="2015" name="Data Brief">
        <title>Shoot transcriptome of the giant reed, Arundo donax.</title>
        <authorList>
            <person name="Barrero R.A."/>
            <person name="Guerrero F.D."/>
            <person name="Moolhuijzen P."/>
            <person name="Goolsby J.A."/>
            <person name="Tidwell J."/>
            <person name="Bellgard S.E."/>
            <person name="Bellgard M.I."/>
        </authorList>
    </citation>
    <scope>NUCLEOTIDE SEQUENCE</scope>
    <source>
        <tissue evidence="1">Shoot tissue taken approximately 20 cm above the soil surface</tissue>
    </source>
</reference>
<dbReference type="EMBL" id="GBRH01265602">
    <property type="protein sequence ID" value="JAD32293.1"/>
    <property type="molecule type" value="Transcribed_RNA"/>
</dbReference>
<organism evidence="1">
    <name type="scientific">Arundo donax</name>
    <name type="common">Giant reed</name>
    <name type="synonym">Donax arundinaceus</name>
    <dbReference type="NCBI Taxonomy" id="35708"/>
    <lineage>
        <taxon>Eukaryota</taxon>
        <taxon>Viridiplantae</taxon>
        <taxon>Streptophyta</taxon>
        <taxon>Embryophyta</taxon>
        <taxon>Tracheophyta</taxon>
        <taxon>Spermatophyta</taxon>
        <taxon>Magnoliopsida</taxon>
        <taxon>Liliopsida</taxon>
        <taxon>Poales</taxon>
        <taxon>Poaceae</taxon>
        <taxon>PACMAD clade</taxon>
        <taxon>Arundinoideae</taxon>
        <taxon>Arundineae</taxon>
        <taxon>Arundo</taxon>
    </lineage>
</organism>
<dbReference type="AlphaFoldDB" id="A0A0A8Z3M8"/>
<protein>
    <submittedName>
        <fullName evidence="1">Uncharacterized protein</fullName>
    </submittedName>
</protein>